<keyword evidence="11" id="KW-1185">Reference proteome</keyword>
<keyword evidence="7" id="KW-1015">Disulfide bond</keyword>
<feature type="signal peptide" evidence="10">
    <location>
        <begin position="1"/>
        <end position="17"/>
    </location>
</feature>
<dbReference type="RefSeq" id="XP_015277828.1">
    <property type="nucleotide sequence ID" value="XM_015422342.1"/>
</dbReference>
<comment type="similarity">
    <text evidence="3">Belongs to the cathelicidin family.</text>
</comment>
<evidence type="ECO:0000313" key="11">
    <source>
        <dbReference type="Proteomes" id="UP000694871"/>
    </source>
</evidence>
<dbReference type="Proteomes" id="UP000694871">
    <property type="component" value="Unplaced"/>
</dbReference>
<keyword evidence="10" id="KW-0732">Signal</keyword>
<organism evidence="11 12">
    <name type="scientific">Gekko japonicus</name>
    <name type="common">Schlegel's Japanese gecko</name>
    <dbReference type="NCBI Taxonomy" id="146911"/>
    <lineage>
        <taxon>Eukaryota</taxon>
        <taxon>Metazoa</taxon>
        <taxon>Chordata</taxon>
        <taxon>Craniata</taxon>
        <taxon>Vertebrata</taxon>
        <taxon>Euteleostomi</taxon>
        <taxon>Lepidosauria</taxon>
        <taxon>Squamata</taxon>
        <taxon>Bifurcata</taxon>
        <taxon>Gekkota</taxon>
        <taxon>Gekkonidae</taxon>
        <taxon>Gekkoninae</taxon>
        <taxon>Gekko</taxon>
    </lineage>
</organism>
<comment type="subcellular location">
    <subcellularLocation>
        <location evidence="2">Secreted</location>
    </subcellularLocation>
    <subcellularLocation>
        <location evidence="1">Target cell membrane</location>
    </subcellularLocation>
</comment>
<reference evidence="12" key="1">
    <citation type="submission" date="2025-08" db="UniProtKB">
        <authorList>
            <consortium name="RefSeq"/>
        </authorList>
    </citation>
    <scope>IDENTIFICATION</scope>
</reference>
<dbReference type="InterPro" id="IPR046350">
    <property type="entry name" value="Cystatin_sf"/>
</dbReference>
<keyword evidence="6" id="KW-0472">Membrane</keyword>
<evidence type="ECO:0000256" key="5">
    <source>
        <dbReference type="ARBA" id="ARBA00022537"/>
    </source>
</evidence>
<evidence type="ECO:0000256" key="6">
    <source>
        <dbReference type="ARBA" id="ARBA00023136"/>
    </source>
</evidence>
<evidence type="ECO:0000256" key="7">
    <source>
        <dbReference type="ARBA" id="ARBA00023157"/>
    </source>
</evidence>
<evidence type="ECO:0000256" key="9">
    <source>
        <dbReference type="ARBA" id="ARBA00030320"/>
    </source>
</evidence>
<evidence type="ECO:0000313" key="12">
    <source>
        <dbReference type="RefSeq" id="XP_015277828.1"/>
    </source>
</evidence>
<evidence type="ECO:0000256" key="3">
    <source>
        <dbReference type="ARBA" id="ARBA00005320"/>
    </source>
</evidence>
<dbReference type="PANTHER" id="PTHR10206">
    <property type="entry name" value="CATHELICIDIN"/>
    <property type="match status" value="1"/>
</dbReference>
<dbReference type="InterPro" id="IPR001894">
    <property type="entry name" value="Cathelicidin-like"/>
</dbReference>
<sequence>MEGRILLMLGLAMAATALFPVPEELGYEEAVSLAIDLYNQEPGVAWAFRLLEAKPQPEWDPLMKALQPLEFTMQETTCPPSKPLNLDECDFKKDGVVKECSGTISPDKGAPGVDLDCETVGQGRTRVRRGFFKPYGKKPKKVAKKPYYHCGWKYCGWKYCGWKHCGWKY</sequence>
<keyword evidence="4" id="KW-0964">Secreted</keyword>
<gene>
    <name evidence="12" type="primary">LOC107119760</name>
</gene>
<keyword evidence="5" id="KW-1052">Target cell membrane</keyword>
<evidence type="ECO:0000256" key="4">
    <source>
        <dbReference type="ARBA" id="ARBA00022525"/>
    </source>
</evidence>
<evidence type="ECO:0000256" key="10">
    <source>
        <dbReference type="SAM" id="SignalP"/>
    </source>
</evidence>
<dbReference type="GeneID" id="107119760"/>
<dbReference type="SUPFAM" id="SSF54403">
    <property type="entry name" value="Cystatin/monellin"/>
    <property type="match status" value="1"/>
</dbReference>
<feature type="chain" id="PRO_5045551644" description="Vipericidin" evidence="10">
    <location>
        <begin position="18"/>
        <end position="169"/>
    </location>
</feature>
<dbReference type="Pfam" id="PF00666">
    <property type="entry name" value="Cathelicidins"/>
    <property type="match status" value="1"/>
</dbReference>
<name>A0ABM1KVU1_GEKJA</name>
<dbReference type="Gene3D" id="3.10.450.10">
    <property type="match status" value="1"/>
</dbReference>
<dbReference type="PANTHER" id="PTHR10206:SF0">
    <property type="entry name" value="CATHELICIDIN B1-RELATED"/>
    <property type="match status" value="1"/>
</dbReference>
<evidence type="ECO:0000256" key="8">
    <source>
        <dbReference type="ARBA" id="ARBA00023298"/>
    </source>
</evidence>
<evidence type="ECO:0000256" key="2">
    <source>
        <dbReference type="ARBA" id="ARBA00004613"/>
    </source>
</evidence>
<proteinExistence type="inferred from homology"/>
<protein>
    <recommendedName>
        <fullName evidence="9">Vipericidin</fullName>
    </recommendedName>
</protein>
<accession>A0ABM1KVU1</accession>
<evidence type="ECO:0000256" key="1">
    <source>
        <dbReference type="ARBA" id="ARBA00004175"/>
    </source>
</evidence>
<keyword evidence="8" id="KW-1053">Target membrane</keyword>